<dbReference type="PANTHER" id="PTHR36723:SF1">
    <property type="entry name" value="F22C12.19"/>
    <property type="match status" value="1"/>
</dbReference>
<feature type="region of interest" description="Disordered" evidence="1">
    <location>
        <begin position="102"/>
        <end position="179"/>
    </location>
</feature>
<evidence type="ECO:0000313" key="3">
    <source>
        <dbReference type="Proteomes" id="UP000823775"/>
    </source>
</evidence>
<feature type="compositionally biased region" description="Basic and acidic residues" evidence="1">
    <location>
        <begin position="292"/>
        <end position="303"/>
    </location>
</feature>
<keyword evidence="3" id="KW-1185">Reference proteome</keyword>
<sequence length="638" mass="69495">METFQGPVLVEVDVSKLMGSESFSGGSVGARKLERSSVVIAPSIDNISGSVRRKELAFWSKMPQNEFAGHQSRHYVEDALEDPSFGKTNTVLPLTLGLEATQSHRTSGKVGRNSTSNPKRSRIMQMDVSVNKTGEDGKGISTELSANPTNCKNGERTQMLKQRQNSSGKRSDKRNGKVTKSNFSLKSLVGFGSAAGGRNFLGMYGLKSDVMDVTKDVDDLPLRELLDGSYKCGSFPQDNRNKASNSNDSLMQLVRDANSMLRLQKSVQMEKCSYVDGKLSCVHSYTSSSSASRDDGDKGETRTENLSACDQVQEYSGKVQTVATMCHSPSYTPKDVLERLALTPSKDLDSLLMDTVKPASSRNSSDLRLSKPSSQRNGLPPFPWSHTCSGHPKTVPDSAKLSTNKMVCQGRWVRVENTSTPLKGSTGFLGELQSLTDNHKLVPTGVQVSGPSKNENASSNHDSFTKCERISSSIAASNISEVPPAESPRILVAAETLCEIATHSLKQNTEVTTKLLKKPSQKGMRACKLTEKSENQFIAPKPVVGSNNLVEIADGILPSKKLRLSVNFRKPDRKGPLPCSAESIRSTPVKSFRESEGFSNSFVNKPCMMSPYTRVMDKACSSSDQKLRKVANGVEPRR</sequence>
<protein>
    <submittedName>
        <fullName evidence="2">Uncharacterized protein</fullName>
    </submittedName>
</protein>
<evidence type="ECO:0000313" key="2">
    <source>
        <dbReference type="EMBL" id="MCD9559369.1"/>
    </source>
</evidence>
<feature type="compositionally biased region" description="Polar residues" evidence="1">
    <location>
        <begin position="358"/>
        <end position="377"/>
    </location>
</feature>
<accession>A0ABS8UMQ1</accession>
<dbReference type="EMBL" id="JACEIK010002140">
    <property type="protein sequence ID" value="MCD9559369.1"/>
    <property type="molecule type" value="Genomic_DNA"/>
</dbReference>
<comment type="caution">
    <text evidence="2">The sequence shown here is derived from an EMBL/GenBank/DDBJ whole genome shotgun (WGS) entry which is preliminary data.</text>
</comment>
<organism evidence="2 3">
    <name type="scientific">Datura stramonium</name>
    <name type="common">Jimsonweed</name>
    <name type="synonym">Common thornapple</name>
    <dbReference type="NCBI Taxonomy" id="4076"/>
    <lineage>
        <taxon>Eukaryota</taxon>
        <taxon>Viridiplantae</taxon>
        <taxon>Streptophyta</taxon>
        <taxon>Embryophyta</taxon>
        <taxon>Tracheophyta</taxon>
        <taxon>Spermatophyta</taxon>
        <taxon>Magnoliopsida</taxon>
        <taxon>eudicotyledons</taxon>
        <taxon>Gunneridae</taxon>
        <taxon>Pentapetalae</taxon>
        <taxon>asterids</taxon>
        <taxon>lamiids</taxon>
        <taxon>Solanales</taxon>
        <taxon>Solanaceae</taxon>
        <taxon>Solanoideae</taxon>
        <taxon>Datureae</taxon>
        <taxon>Datura</taxon>
    </lineage>
</organism>
<gene>
    <name evidence="2" type="ORF">HAX54_017287</name>
</gene>
<name>A0ABS8UMQ1_DATST</name>
<reference evidence="2 3" key="1">
    <citation type="journal article" date="2021" name="BMC Genomics">
        <title>Datura genome reveals duplications of psychoactive alkaloid biosynthetic genes and high mutation rate following tissue culture.</title>
        <authorList>
            <person name="Rajewski A."/>
            <person name="Carter-House D."/>
            <person name="Stajich J."/>
            <person name="Litt A."/>
        </authorList>
    </citation>
    <scope>NUCLEOTIDE SEQUENCE [LARGE SCALE GENOMIC DNA]</scope>
    <source>
        <strain evidence="2">AR-01</strain>
    </source>
</reference>
<dbReference type="Proteomes" id="UP000823775">
    <property type="component" value="Unassembled WGS sequence"/>
</dbReference>
<feature type="region of interest" description="Disordered" evidence="1">
    <location>
        <begin position="285"/>
        <end position="304"/>
    </location>
</feature>
<feature type="compositionally biased region" description="Polar residues" evidence="1">
    <location>
        <begin position="142"/>
        <end position="152"/>
    </location>
</feature>
<evidence type="ECO:0000256" key="1">
    <source>
        <dbReference type="SAM" id="MobiDB-lite"/>
    </source>
</evidence>
<feature type="region of interest" description="Disordered" evidence="1">
    <location>
        <begin position="356"/>
        <end position="385"/>
    </location>
</feature>
<dbReference type="PANTHER" id="PTHR36723">
    <property type="entry name" value="F22C12.19"/>
    <property type="match status" value="1"/>
</dbReference>
<proteinExistence type="predicted"/>
<feature type="compositionally biased region" description="Polar residues" evidence="1">
    <location>
        <begin position="159"/>
        <end position="168"/>
    </location>
</feature>